<accession>A0A0F7S0J5</accession>
<evidence type="ECO:0000313" key="2">
    <source>
        <dbReference type="EMBL" id="CDS00457.1"/>
    </source>
</evidence>
<feature type="compositionally biased region" description="Polar residues" evidence="1">
    <location>
        <begin position="145"/>
        <end position="155"/>
    </location>
</feature>
<name>A0A0F7S0J5_9BASI</name>
<evidence type="ECO:0000256" key="1">
    <source>
        <dbReference type="SAM" id="MobiDB-lite"/>
    </source>
</evidence>
<dbReference type="EMBL" id="CCFA01002621">
    <property type="protein sequence ID" value="CDS00457.1"/>
    <property type="molecule type" value="Genomic_DNA"/>
</dbReference>
<feature type="compositionally biased region" description="Polar residues" evidence="1">
    <location>
        <begin position="108"/>
        <end position="118"/>
    </location>
</feature>
<feature type="compositionally biased region" description="Polar residues" evidence="1">
    <location>
        <begin position="1"/>
        <end position="10"/>
    </location>
</feature>
<feature type="compositionally biased region" description="Polar residues" evidence="1">
    <location>
        <begin position="67"/>
        <end position="89"/>
    </location>
</feature>
<feature type="region of interest" description="Disordered" evidence="1">
    <location>
        <begin position="136"/>
        <end position="155"/>
    </location>
</feature>
<dbReference type="Proteomes" id="UP000242770">
    <property type="component" value="Unassembled WGS sequence"/>
</dbReference>
<evidence type="ECO:0000313" key="3">
    <source>
        <dbReference type="Proteomes" id="UP000242770"/>
    </source>
</evidence>
<organism evidence="2 3">
    <name type="scientific">Sporisorium scitamineum</name>
    <dbReference type="NCBI Taxonomy" id="49012"/>
    <lineage>
        <taxon>Eukaryota</taxon>
        <taxon>Fungi</taxon>
        <taxon>Dikarya</taxon>
        <taxon>Basidiomycota</taxon>
        <taxon>Ustilaginomycotina</taxon>
        <taxon>Ustilaginomycetes</taxon>
        <taxon>Ustilaginales</taxon>
        <taxon>Ustilaginaceae</taxon>
        <taxon>Sporisorium</taxon>
    </lineage>
</organism>
<dbReference type="AlphaFoldDB" id="A0A0F7S0J5"/>
<gene>
    <name evidence="2" type="primary">SSCI43680.1</name>
</gene>
<proteinExistence type="predicted"/>
<feature type="region of interest" description="Disordered" evidence="1">
    <location>
        <begin position="1"/>
        <end position="125"/>
    </location>
</feature>
<reference evidence="3" key="1">
    <citation type="submission" date="2014-06" db="EMBL/GenBank/DDBJ databases">
        <authorList>
            <person name="Berkman P.J."/>
        </authorList>
    </citation>
    <scope>NUCLEOTIDE SEQUENCE [LARGE SCALE GENOMIC DNA]</scope>
</reference>
<protein>
    <submittedName>
        <fullName evidence="2">Uncharacterized protein</fullName>
    </submittedName>
</protein>
<keyword evidence="3" id="KW-1185">Reference proteome</keyword>
<dbReference type="STRING" id="49012.A0A0F7S0J5"/>
<sequence>MSTPNNSNGNGKARAIPSPRFQATDDSASTPIRSPARAFGDNVGHASPSLPNIPPRVGSPSAEPLNLYSSSQQQRHDSSNFASSFQRTISLEPPSRDSASLAPPNADSGLSTPSNLDNLDSLPFSDERKARIIERHLARPEANRDSISATSIPCL</sequence>